<evidence type="ECO:0000259" key="1">
    <source>
        <dbReference type="Pfam" id="PF00561"/>
    </source>
</evidence>
<gene>
    <name evidence="2" type="ORF">SMF913_25202</name>
</gene>
<dbReference type="SUPFAM" id="SSF53474">
    <property type="entry name" value="alpha/beta-Hydrolases"/>
    <property type="match status" value="1"/>
</dbReference>
<accession>A0A2J7YNY1</accession>
<organism evidence="2 3">
    <name type="scientific">Streptomyces malaysiensis</name>
    <dbReference type="NCBI Taxonomy" id="92644"/>
    <lineage>
        <taxon>Bacteria</taxon>
        <taxon>Bacillati</taxon>
        <taxon>Actinomycetota</taxon>
        <taxon>Actinomycetes</taxon>
        <taxon>Kitasatosporales</taxon>
        <taxon>Streptomycetaceae</taxon>
        <taxon>Streptomyces</taxon>
        <taxon>Streptomyces violaceusniger group</taxon>
    </lineage>
</organism>
<dbReference type="InterPro" id="IPR009959">
    <property type="entry name" value="Cyclase_SnoaL-like"/>
</dbReference>
<protein>
    <recommendedName>
        <fullName evidence="1">AB hydrolase-1 domain-containing protein</fullName>
    </recommendedName>
</protein>
<dbReference type="InterPro" id="IPR032710">
    <property type="entry name" value="NTF2-like_dom_sf"/>
</dbReference>
<dbReference type="AlphaFoldDB" id="A0A2J7YNY1"/>
<feature type="domain" description="AB hydrolase-1" evidence="1">
    <location>
        <begin position="32"/>
        <end position="264"/>
    </location>
</feature>
<keyword evidence="3" id="KW-1185">Reference proteome</keyword>
<proteinExistence type="predicted"/>
<reference evidence="2 3" key="1">
    <citation type="submission" date="2015-09" db="EMBL/GenBank/DDBJ databases">
        <title>Genome sequence, genome mining and natural product profiling of a biocontrol bacterium Streptomyces malaysiensis F913.</title>
        <authorList>
            <person name="Xu Y."/>
            <person name="Wei J."/>
            <person name="Xie J."/>
            <person name="Li T."/>
            <person name="Zhou Z."/>
        </authorList>
    </citation>
    <scope>NUCLEOTIDE SEQUENCE [LARGE SCALE GENOMIC DNA]</scope>
    <source>
        <strain evidence="2 3">F913</strain>
    </source>
</reference>
<sequence>MDSIAYASLRRHIDIPAGRIAYAEKGEGPVALFVHGVIVNGYLWRHQLQELSDIRRCIAVDLMGHGHTTITSSQDVSFEAQADMLLQFLDALEIDTVDLVANDSGVGIAQIFAIRHPGRLRTLTLTNGDVHDNWPPAGFAGFLDMVRAGGLPERIAAMARDHDVYRGPDGFEGAYENPAAVSGDTVDAYIQPLLANQRSVADLERFILAFDPAQTVAIESQLKGLRTPTLVVWGTGDIFFPVSWSRWLADTIPGTRRRVEYDGATLLLPEERPRALSSELRAHWATIQGRNRYMSQQNKDIVTRWFNEYWGKANPDVVDELGADNLVFYYPMHGELRGKKAVKDMIVEFREVFPDLSFDVVGPLIAEGDYVVGRWEGGGTHTGPAFSDLPVGELSEPNTGKKIHFSGTTVYRIQDGKVTEELGQEQALTALQQLGVVPQK</sequence>
<dbReference type="Gene3D" id="3.40.50.1820">
    <property type="entry name" value="alpha/beta hydrolase"/>
    <property type="match status" value="1"/>
</dbReference>
<evidence type="ECO:0000313" key="2">
    <source>
        <dbReference type="EMBL" id="PNG89737.1"/>
    </source>
</evidence>
<dbReference type="PANTHER" id="PTHR43798">
    <property type="entry name" value="MONOACYLGLYCEROL LIPASE"/>
    <property type="match status" value="1"/>
</dbReference>
<dbReference type="PANTHER" id="PTHR43798:SF33">
    <property type="entry name" value="HYDROLASE, PUTATIVE (AFU_ORTHOLOGUE AFUA_2G14860)-RELATED"/>
    <property type="match status" value="1"/>
</dbReference>
<dbReference type="GO" id="GO:0003824">
    <property type="term" value="F:catalytic activity"/>
    <property type="evidence" value="ECO:0007669"/>
    <property type="project" value="UniProtKB-ARBA"/>
</dbReference>
<dbReference type="GO" id="GO:0030638">
    <property type="term" value="P:polyketide metabolic process"/>
    <property type="evidence" value="ECO:0007669"/>
    <property type="project" value="InterPro"/>
</dbReference>
<dbReference type="Pfam" id="PF07366">
    <property type="entry name" value="SnoaL"/>
    <property type="match status" value="1"/>
</dbReference>
<dbReference type="RefSeq" id="WP_214609321.1">
    <property type="nucleotide sequence ID" value="NZ_LJIW01000002.1"/>
</dbReference>
<dbReference type="Gene3D" id="3.10.450.50">
    <property type="match status" value="1"/>
</dbReference>
<dbReference type="InterPro" id="IPR000073">
    <property type="entry name" value="AB_hydrolase_1"/>
</dbReference>
<dbReference type="GO" id="GO:0016020">
    <property type="term" value="C:membrane"/>
    <property type="evidence" value="ECO:0007669"/>
    <property type="project" value="TreeGrafter"/>
</dbReference>
<dbReference type="SUPFAM" id="SSF54427">
    <property type="entry name" value="NTF2-like"/>
    <property type="match status" value="1"/>
</dbReference>
<name>A0A2J7YNY1_STRMQ</name>
<comment type="caution">
    <text evidence="2">The sequence shown here is derived from an EMBL/GenBank/DDBJ whole genome shotgun (WGS) entry which is preliminary data.</text>
</comment>
<dbReference type="PRINTS" id="PR00111">
    <property type="entry name" value="ABHYDROLASE"/>
</dbReference>
<dbReference type="InterPro" id="IPR029058">
    <property type="entry name" value="AB_hydrolase_fold"/>
</dbReference>
<dbReference type="InterPro" id="IPR050266">
    <property type="entry name" value="AB_hydrolase_sf"/>
</dbReference>
<dbReference type="EMBL" id="LJIW01000002">
    <property type="protein sequence ID" value="PNG89737.1"/>
    <property type="molecule type" value="Genomic_DNA"/>
</dbReference>
<evidence type="ECO:0000313" key="3">
    <source>
        <dbReference type="Proteomes" id="UP000236520"/>
    </source>
</evidence>
<dbReference type="Proteomes" id="UP000236520">
    <property type="component" value="Unassembled WGS sequence"/>
</dbReference>
<dbReference type="Pfam" id="PF00561">
    <property type="entry name" value="Abhydrolase_1"/>
    <property type="match status" value="1"/>
</dbReference>